<comment type="caution">
    <text evidence="1">The sequence shown here is derived from an EMBL/GenBank/DDBJ whole genome shotgun (WGS) entry which is preliminary data.</text>
</comment>
<reference evidence="1 2" key="1">
    <citation type="submission" date="2013-09" db="EMBL/GenBank/DDBJ databases">
        <authorList>
            <person name="Zeng Z."/>
            <person name="Chen C."/>
        </authorList>
    </citation>
    <scope>NUCLEOTIDE SEQUENCE [LARGE SCALE GENOMIC DNA]</scope>
    <source>
        <strain evidence="1 2">WB 3.3-2</strain>
    </source>
</reference>
<name>A0A0A2LX42_9FLAO</name>
<protein>
    <submittedName>
        <fullName evidence="1">Uncharacterized protein</fullName>
    </submittedName>
</protein>
<dbReference type="EMBL" id="JRLX01000059">
    <property type="protein sequence ID" value="KGO84569.1"/>
    <property type="molecule type" value="Genomic_DNA"/>
</dbReference>
<evidence type="ECO:0000313" key="1">
    <source>
        <dbReference type="EMBL" id="KGO84569.1"/>
    </source>
</evidence>
<accession>A0A0A2LX42</accession>
<gene>
    <name evidence="1" type="ORF">Q765_20860</name>
</gene>
<dbReference type="Proteomes" id="UP000030152">
    <property type="component" value="Unassembled WGS sequence"/>
</dbReference>
<keyword evidence="2" id="KW-1185">Reference proteome</keyword>
<dbReference type="AlphaFoldDB" id="A0A0A2LX42"/>
<sequence length="62" mass="6936">RLHGRYASPKQGTAGCYTVTGGHHLPSVEAALEGTEYSVELENIRNLLLGFKEQKLKFSYRL</sequence>
<proteinExistence type="predicted"/>
<organism evidence="1 2">
    <name type="scientific">Flavobacterium rivuli WB 3.3-2 = DSM 21788</name>
    <dbReference type="NCBI Taxonomy" id="1121895"/>
    <lineage>
        <taxon>Bacteria</taxon>
        <taxon>Pseudomonadati</taxon>
        <taxon>Bacteroidota</taxon>
        <taxon>Flavobacteriia</taxon>
        <taxon>Flavobacteriales</taxon>
        <taxon>Flavobacteriaceae</taxon>
        <taxon>Flavobacterium</taxon>
    </lineage>
</organism>
<feature type="non-terminal residue" evidence="1">
    <location>
        <position position="1"/>
    </location>
</feature>
<evidence type="ECO:0000313" key="2">
    <source>
        <dbReference type="Proteomes" id="UP000030152"/>
    </source>
</evidence>